<feature type="transmembrane region" description="Helical" evidence="6">
    <location>
        <begin position="201"/>
        <end position="219"/>
    </location>
</feature>
<evidence type="ECO:0000256" key="6">
    <source>
        <dbReference type="RuleBase" id="RU366058"/>
    </source>
</evidence>
<reference evidence="8 9" key="1">
    <citation type="submission" date="2021-06" db="EMBL/GenBank/DDBJ databases">
        <title>Bradyrhizobium sp. S2-11-4 Genome sequencing.</title>
        <authorList>
            <person name="Jin L."/>
        </authorList>
    </citation>
    <scope>NUCLEOTIDE SEQUENCE [LARGE SCALE GENOMIC DNA]</scope>
    <source>
        <strain evidence="8 9">S2-11-4</strain>
    </source>
</reference>
<keyword evidence="4 6" id="KW-1133">Transmembrane helix</keyword>
<evidence type="ECO:0000256" key="3">
    <source>
        <dbReference type="ARBA" id="ARBA00022692"/>
    </source>
</evidence>
<feature type="transmembrane region" description="Helical" evidence="6">
    <location>
        <begin position="162"/>
        <end position="181"/>
    </location>
</feature>
<protein>
    <recommendedName>
        <fullName evidence="6">TVP38/TMEM64 family membrane protein</fullName>
    </recommendedName>
</protein>
<dbReference type="InterPro" id="IPR015414">
    <property type="entry name" value="TMEM64"/>
</dbReference>
<evidence type="ECO:0000256" key="2">
    <source>
        <dbReference type="ARBA" id="ARBA00022475"/>
    </source>
</evidence>
<dbReference type="Pfam" id="PF09335">
    <property type="entry name" value="VTT_dom"/>
    <property type="match status" value="1"/>
</dbReference>
<name>A0A975RWN7_9BRAD</name>
<organism evidence="8 9">
    <name type="scientific">Bradyrhizobium sediminis</name>
    <dbReference type="NCBI Taxonomy" id="2840469"/>
    <lineage>
        <taxon>Bacteria</taxon>
        <taxon>Pseudomonadati</taxon>
        <taxon>Pseudomonadota</taxon>
        <taxon>Alphaproteobacteria</taxon>
        <taxon>Hyphomicrobiales</taxon>
        <taxon>Nitrobacteraceae</taxon>
        <taxon>Bradyrhizobium</taxon>
    </lineage>
</organism>
<dbReference type="AlphaFoldDB" id="A0A975RWN7"/>
<evidence type="ECO:0000259" key="7">
    <source>
        <dbReference type="Pfam" id="PF09335"/>
    </source>
</evidence>
<evidence type="ECO:0000313" key="9">
    <source>
        <dbReference type="Proteomes" id="UP000676951"/>
    </source>
</evidence>
<feature type="transmembrane region" description="Helical" evidence="6">
    <location>
        <begin position="79"/>
        <end position="103"/>
    </location>
</feature>
<keyword evidence="2 6" id="KW-1003">Cell membrane</keyword>
<feature type="transmembrane region" description="Helical" evidence="6">
    <location>
        <begin position="53"/>
        <end position="73"/>
    </location>
</feature>
<keyword evidence="3 6" id="KW-0812">Transmembrane</keyword>
<evidence type="ECO:0000256" key="1">
    <source>
        <dbReference type="ARBA" id="ARBA00004651"/>
    </source>
</evidence>
<keyword evidence="5 6" id="KW-0472">Membrane</keyword>
<keyword evidence="9" id="KW-1185">Reference proteome</keyword>
<accession>A0A975RWN7</accession>
<evidence type="ECO:0000256" key="5">
    <source>
        <dbReference type="ARBA" id="ARBA00023136"/>
    </source>
</evidence>
<dbReference type="Proteomes" id="UP000676951">
    <property type="component" value="Chromosome"/>
</dbReference>
<feature type="transmembrane region" description="Helical" evidence="6">
    <location>
        <begin position="12"/>
        <end position="32"/>
    </location>
</feature>
<evidence type="ECO:0000313" key="8">
    <source>
        <dbReference type="EMBL" id="QWG22156.1"/>
    </source>
</evidence>
<dbReference type="InterPro" id="IPR032816">
    <property type="entry name" value="VTT_dom"/>
</dbReference>
<dbReference type="PANTHER" id="PTHR12677:SF59">
    <property type="entry name" value="GOLGI APPARATUS MEMBRANE PROTEIN TVP38-RELATED"/>
    <property type="match status" value="1"/>
</dbReference>
<sequence>MFGKMIAGQPNLMKSLASGLIVLLLVGAGLVLPLRDWVHSFTDWVQDLGPIGFIAFAIAYVIAVLLLLPTWILTLSAGIAYGLWGIPLVVVSATFGATFAFLIARGALRERIRVWAEKNPLLQALDRVARVEGWKVVGLLRLSPVVPFTLQNYAFGATDIPAWHFVIATFFGIIPGTSLYVYLGTLGRAAATSDDLKASQVALFSIGLLATVIVIAFVARRARHMLNQIGVKAR</sequence>
<comment type="subcellular location">
    <subcellularLocation>
        <location evidence="1 6">Cell membrane</location>
        <topology evidence="1 6">Multi-pass membrane protein</topology>
    </subcellularLocation>
</comment>
<proteinExistence type="inferred from homology"/>
<feature type="domain" description="VTT" evidence="7">
    <location>
        <begin position="68"/>
        <end position="185"/>
    </location>
</feature>
<dbReference type="EMBL" id="CP076136">
    <property type="protein sequence ID" value="QWG22156.1"/>
    <property type="molecule type" value="Genomic_DNA"/>
</dbReference>
<dbReference type="GO" id="GO:0005886">
    <property type="term" value="C:plasma membrane"/>
    <property type="evidence" value="ECO:0007669"/>
    <property type="project" value="UniProtKB-SubCell"/>
</dbReference>
<evidence type="ECO:0000256" key="4">
    <source>
        <dbReference type="ARBA" id="ARBA00022989"/>
    </source>
</evidence>
<dbReference type="RefSeq" id="WP_215602925.1">
    <property type="nucleotide sequence ID" value="NZ_CP076136.1"/>
</dbReference>
<gene>
    <name evidence="8" type="ORF">KMZ93_19535</name>
</gene>
<comment type="similarity">
    <text evidence="6">Belongs to the TVP38/TMEM64 family.</text>
</comment>
<dbReference type="PANTHER" id="PTHR12677">
    <property type="entry name" value="GOLGI APPARATUS MEMBRANE PROTEIN TVP38-RELATED"/>
    <property type="match status" value="1"/>
</dbReference>